<name>A0A4U5VGS5_COLLU</name>
<evidence type="ECO:0000259" key="2">
    <source>
        <dbReference type="Pfam" id="PF05902"/>
    </source>
</evidence>
<evidence type="ECO:0000313" key="3">
    <source>
        <dbReference type="EMBL" id="TKS87286.1"/>
    </source>
</evidence>
<dbReference type="AlphaFoldDB" id="A0A4U5VGS5"/>
<dbReference type="STRING" id="240159.A0A4U5VGS5"/>
<dbReference type="Pfam" id="PF05902">
    <property type="entry name" value="4_1_CTD"/>
    <property type="match status" value="2"/>
</dbReference>
<dbReference type="Proteomes" id="UP000298787">
    <property type="component" value="Chromosome 19"/>
</dbReference>
<evidence type="ECO:0000313" key="4">
    <source>
        <dbReference type="Proteomes" id="UP000298787"/>
    </source>
</evidence>
<keyword evidence="4" id="KW-1185">Reference proteome</keyword>
<feature type="region of interest" description="Disordered" evidence="1">
    <location>
        <begin position="1"/>
        <end position="20"/>
    </location>
</feature>
<proteinExistence type="predicted"/>
<evidence type="ECO:0000256" key="1">
    <source>
        <dbReference type="SAM" id="MobiDB-lite"/>
    </source>
</evidence>
<feature type="domain" description="Band 4.1 C-terminal" evidence="2">
    <location>
        <begin position="59"/>
        <end position="87"/>
    </location>
</feature>
<feature type="domain" description="Band 4.1 C-terminal" evidence="2">
    <location>
        <begin position="3"/>
        <end position="44"/>
    </location>
</feature>
<sequence length="95" mass="10568">MRKTLTYEAPGSRVDSDPPAGFLLSSQTFTAETSTTTTTTHITKDRYLDQVLTHMSFLKALAAVLSEARRQHPELSVTRVVVHKETEVSPDHVID</sequence>
<dbReference type="GO" id="GO:0005856">
    <property type="term" value="C:cytoskeleton"/>
    <property type="evidence" value="ECO:0007669"/>
    <property type="project" value="InterPro"/>
</dbReference>
<accession>A0A4U5VGS5</accession>
<organism evidence="3 4">
    <name type="scientific">Collichthys lucidus</name>
    <name type="common">Big head croaker</name>
    <name type="synonym">Sciaena lucida</name>
    <dbReference type="NCBI Taxonomy" id="240159"/>
    <lineage>
        <taxon>Eukaryota</taxon>
        <taxon>Metazoa</taxon>
        <taxon>Chordata</taxon>
        <taxon>Craniata</taxon>
        <taxon>Vertebrata</taxon>
        <taxon>Euteleostomi</taxon>
        <taxon>Actinopterygii</taxon>
        <taxon>Neopterygii</taxon>
        <taxon>Teleostei</taxon>
        <taxon>Neoteleostei</taxon>
        <taxon>Acanthomorphata</taxon>
        <taxon>Eupercaria</taxon>
        <taxon>Sciaenidae</taxon>
        <taxon>Collichthys</taxon>
    </lineage>
</organism>
<dbReference type="GO" id="GO:0005198">
    <property type="term" value="F:structural molecule activity"/>
    <property type="evidence" value="ECO:0007669"/>
    <property type="project" value="InterPro"/>
</dbReference>
<dbReference type="GO" id="GO:0003779">
    <property type="term" value="F:actin binding"/>
    <property type="evidence" value="ECO:0007669"/>
    <property type="project" value="InterPro"/>
</dbReference>
<dbReference type="EMBL" id="CM014096">
    <property type="protein sequence ID" value="TKS87286.1"/>
    <property type="molecule type" value="Genomic_DNA"/>
</dbReference>
<protein>
    <submittedName>
        <fullName evidence="3">Band 4.1-like protein 3 4.1B</fullName>
    </submittedName>
</protein>
<gene>
    <name evidence="3" type="ORF">D9C73_021410</name>
</gene>
<dbReference type="InterPro" id="IPR008379">
    <property type="entry name" value="Band_4.1_C"/>
</dbReference>
<reference evidence="3 4" key="1">
    <citation type="submission" date="2019-01" db="EMBL/GenBank/DDBJ databases">
        <title>Genome Assembly of Collichthys lucidus.</title>
        <authorList>
            <person name="Cai M."/>
            <person name="Xiao S."/>
        </authorList>
    </citation>
    <scope>NUCLEOTIDE SEQUENCE [LARGE SCALE GENOMIC DNA]</scope>
    <source>
        <strain evidence="3">JT15FE1705JMU</strain>
        <tissue evidence="3">Muscle</tissue>
    </source>
</reference>